<dbReference type="Proteomes" id="UP000525078">
    <property type="component" value="Unassembled WGS sequence"/>
</dbReference>
<gene>
    <name evidence="7" type="ORF">F8388_000233</name>
</gene>
<dbReference type="GO" id="GO:0009507">
    <property type="term" value="C:chloroplast"/>
    <property type="evidence" value="ECO:0007669"/>
    <property type="project" value="UniProtKB-SubCell"/>
</dbReference>
<evidence type="ECO:0000313" key="7">
    <source>
        <dbReference type="EMBL" id="KAF4348554.1"/>
    </source>
</evidence>
<evidence type="ECO:0000256" key="1">
    <source>
        <dbReference type="ARBA" id="ARBA00004229"/>
    </source>
</evidence>
<comment type="similarity">
    <text evidence="2">Belongs to the ycf72 family.</text>
</comment>
<keyword evidence="4" id="KW-0150">Chloroplast</keyword>
<dbReference type="InterPro" id="IPR038860">
    <property type="entry name" value="YCF72"/>
</dbReference>
<comment type="caution">
    <text evidence="7">The sequence shown here is derived from an EMBL/GenBank/DDBJ whole genome shotgun (WGS) entry which is preliminary data.</text>
</comment>
<comment type="subcellular location">
    <subcellularLocation>
        <location evidence="1">Plastid</location>
        <location evidence="1">Chloroplast</location>
    </subcellularLocation>
</comment>
<proteinExistence type="inferred from homology"/>
<name>A0A7J6DR28_CANSA</name>
<evidence type="ECO:0000313" key="8">
    <source>
        <dbReference type="Proteomes" id="UP000525078"/>
    </source>
</evidence>
<evidence type="ECO:0000256" key="6">
    <source>
        <dbReference type="SAM" id="MobiDB-lite"/>
    </source>
</evidence>
<evidence type="ECO:0000256" key="2">
    <source>
        <dbReference type="ARBA" id="ARBA00009599"/>
    </source>
</evidence>
<dbReference type="EMBL" id="JAATIP010000441">
    <property type="protein sequence ID" value="KAF4348554.1"/>
    <property type="molecule type" value="Genomic_DNA"/>
</dbReference>
<sequence>MNSNSMPDHCRYNGRRSGPNEETNSIFSPIYYGDEESNYRYIYSFFYFFCQVQDNPKGLRVFFYQLGPSLHHPHGDGLQGRLPSQRLDPALPKLFWFTPTFPTCPTVAEQFLGIKRTSPEGNFNVADFPSFAISFATAPAALANCPPFPSVISMLCMAVPKGISVEVFPFLHLAYVRHVAFRPNDSMKLRRYFHILRRYSNWISDRFLGFVVNLIGYFQLRKSIVQTALKGRAFPIFIGTSVPETMTLMTSPSMPCGNDSSGITTFTTTMLSIDQIISWIGFHLPVYGSFACARGRSFRWNRITRLKRNDHTVNQCNLGGLNLNERTSIQILDFRIERDIERDQEFSLFLRFMDPIEFSDIFHSHLFPSRTFYKTLGLPNLEYPTFTQFTFTGFNEQSIFHDQGCSTICSSGPYISY</sequence>
<evidence type="ECO:0000256" key="3">
    <source>
        <dbReference type="ARBA" id="ARBA00021519"/>
    </source>
</evidence>
<dbReference type="PANTHER" id="PTHR37377">
    <property type="entry name" value="RIBULOSE BISPHOSPHATE CARBOXYLASE LARGE CHAIN"/>
    <property type="match status" value="1"/>
</dbReference>
<reference evidence="7 8" key="1">
    <citation type="journal article" date="2020" name="bioRxiv">
        <title>Sequence and annotation of 42 cannabis genomes reveals extensive copy number variation in cannabinoid synthesis and pathogen resistance genes.</title>
        <authorList>
            <person name="Mckernan K.J."/>
            <person name="Helbert Y."/>
            <person name="Kane L.T."/>
            <person name="Ebling H."/>
            <person name="Zhang L."/>
            <person name="Liu B."/>
            <person name="Eaton Z."/>
            <person name="Mclaughlin S."/>
            <person name="Kingan S."/>
            <person name="Baybayan P."/>
            <person name="Concepcion G."/>
            <person name="Jordan M."/>
            <person name="Riva A."/>
            <person name="Barbazuk W."/>
            <person name="Harkins T."/>
        </authorList>
    </citation>
    <scope>NUCLEOTIDE SEQUENCE [LARGE SCALE GENOMIC DNA]</scope>
    <source>
        <strain evidence="8">cv. Jamaican Lion 4</strain>
        <tissue evidence="7">Leaf</tissue>
    </source>
</reference>
<accession>A0A7J6DR28</accession>
<organism evidence="7 8">
    <name type="scientific">Cannabis sativa</name>
    <name type="common">Hemp</name>
    <name type="synonym">Marijuana</name>
    <dbReference type="NCBI Taxonomy" id="3483"/>
    <lineage>
        <taxon>Eukaryota</taxon>
        <taxon>Viridiplantae</taxon>
        <taxon>Streptophyta</taxon>
        <taxon>Embryophyta</taxon>
        <taxon>Tracheophyta</taxon>
        <taxon>Spermatophyta</taxon>
        <taxon>Magnoliopsida</taxon>
        <taxon>eudicotyledons</taxon>
        <taxon>Gunneridae</taxon>
        <taxon>Pentapetalae</taxon>
        <taxon>rosids</taxon>
        <taxon>fabids</taxon>
        <taxon>Rosales</taxon>
        <taxon>Cannabaceae</taxon>
        <taxon>Cannabis</taxon>
    </lineage>
</organism>
<protein>
    <recommendedName>
        <fullName evidence="3">Uncharacterized protein ycf72</fullName>
    </recommendedName>
</protein>
<evidence type="ECO:0000256" key="5">
    <source>
        <dbReference type="ARBA" id="ARBA00022640"/>
    </source>
</evidence>
<keyword evidence="5" id="KW-0934">Plastid</keyword>
<dbReference type="AlphaFoldDB" id="A0A7J6DR28"/>
<dbReference type="PANTHER" id="PTHR37377:SF2">
    <property type="entry name" value="SMALL RIBOSOMAL SUBUNIT PROTEIN US2C"/>
    <property type="match status" value="1"/>
</dbReference>
<feature type="region of interest" description="Disordered" evidence="6">
    <location>
        <begin position="1"/>
        <end position="20"/>
    </location>
</feature>
<evidence type="ECO:0000256" key="4">
    <source>
        <dbReference type="ARBA" id="ARBA00022528"/>
    </source>
</evidence>